<comment type="caution">
    <text evidence="3">The sequence shown here is derived from an EMBL/GenBank/DDBJ whole genome shotgun (WGS) entry which is preliminary data.</text>
</comment>
<dbReference type="PANTHER" id="PTHR43228:SF1">
    <property type="entry name" value="TWO-COMPONENT RESPONSE REGULATOR ARR22"/>
    <property type="match status" value="1"/>
</dbReference>
<dbReference type="Gene3D" id="3.40.50.2300">
    <property type="match status" value="1"/>
</dbReference>
<dbReference type="InterPro" id="IPR001789">
    <property type="entry name" value="Sig_transdc_resp-reg_receiver"/>
</dbReference>
<dbReference type="PANTHER" id="PTHR43228">
    <property type="entry name" value="TWO-COMPONENT RESPONSE REGULATOR"/>
    <property type="match status" value="1"/>
</dbReference>
<dbReference type="AlphaFoldDB" id="A0A2H0TJF2"/>
<evidence type="ECO:0000313" key="4">
    <source>
        <dbReference type="Proteomes" id="UP000228909"/>
    </source>
</evidence>
<keyword evidence="1" id="KW-0597">Phosphoprotein</keyword>
<dbReference type="GO" id="GO:0000160">
    <property type="term" value="P:phosphorelay signal transduction system"/>
    <property type="evidence" value="ECO:0007669"/>
    <property type="project" value="InterPro"/>
</dbReference>
<dbReference type="SUPFAM" id="SSF52172">
    <property type="entry name" value="CheY-like"/>
    <property type="match status" value="1"/>
</dbReference>
<sequence>MLKILVIDDDMDVCEIMKICLRDLGHEVVTFNNGPEGIQKCDESYDLVITDRRMPGMLGEEVIHKIKRLFPNIRAVLMTGDLNEAVRPTIIAAGAEEIWPKPLDLDRVKQFLENFYKGGEKENGKDKSY</sequence>
<evidence type="ECO:0000259" key="2">
    <source>
        <dbReference type="PROSITE" id="PS50110"/>
    </source>
</evidence>
<dbReference type="Pfam" id="PF00072">
    <property type="entry name" value="Response_reg"/>
    <property type="match status" value="1"/>
</dbReference>
<organism evidence="3 4">
    <name type="scientific">Candidatus Nealsonbacteria bacterium CG10_big_fil_rev_8_21_14_0_10_37_25</name>
    <dbReference type="NCBI Taxonomy" id="1974711"/>
    <lineage>
        <taxon>Bacteria</taxon>
        <taxon>Candidatus Nealsoniibacteriota</taxon>
    </lineage>
</organism>
<dbReference type="PROSITE" id="PS50110">
    <property type="entry name" value="RESPONSE_REGULATORY"/>
    <property type="match status" value="1"/>
</dbReference>
<reference evidence="4" key="1">
    <citation type="submission" date="2017-09" db="EMBL/GenBank/DDBJ databases">
        <title>Depth-based differentiation of microbial function through sediment-hosted aquifers and enrichment of novel symbionts in the deep terrestrial subsurface.</title>
        <authorList>
            <person name="Probst A.J."/>
            <person name="Ladd B."/>
            <person name="Jarett J.K."/>
            <person name="Geller-Mcgrath D.E."/>
            <person name="Sieber C.M.K."/>
            <person name="Emerson J.B."/>
            <person name="Anantharaman K."/>
            <person name="Thomas B.C."/>
            <person name="Malmstrom R."/>
            <person name="Stieglmeier M."/>
            <person name="Klingl A."/>
            <person name="Woyke T."/>
            <person name="Ryan C.M."/>
            <person name="Banfield J.F."/>
        </authorList>
    </citation>
    <scope>NUCLEOTIDE SEQUENCE [LARGE SCALE GENOMIC DNA]</scope>
</reference>
<evidence type="ECO:0000256" key="1">
    <source>
        <dbReference type="PROSITE-ProRule" id="PRU00169"/>
    </source>
</evidence>
<proteinExistence type="predicted"/>
<gene>
    <name evidence="3" type="ORF">COU43_01290</name>
</gene>
<accession>A0A2H0TJF2</accession>
<evidence type="ECO:0000313" key="3">
    <source>
        <dbReference type="EMBL" id="PIR71673.1"/>
    </source>
</evidence>
<dbReference type="EMBL" id="PFCK01000035">
    <property type="protein sequence ID" value="PIR71673.1"/>
    <property type="molecule type" value="Genomic_DNA"/>
</dbReference>
<dbReference type="InterPro" id="IPR011006">
    <property type="entry name" value="CheY-like_superfamily"/>
</dbReference>
<feature type="domain" description="Response regulatory" evidence="2">
    <location>
        <begin position="3"/>
        <end position="116"/>
    </location>
</feature>
<dbReference type="SMART" id="SM00448">
    <property type="entry name" value="REC"/>
    <property type="match status" value="1"/>
</dbReference>
<dbReference type="InterPro" id="IPR052048">
    <property type="entry name" value="ST_Response_Regulator"/>
</dbReference>
<dbReference type="CDD" id="cd00156">
    <property type="entry name" value="REC"/>
    <property type="match status" value="1"/>
</dbReference>
<protein>
    <recommendedName>
        <fullName evidence="2">Response regulatory domain-containing protein</fullName>
    </recommendedName>
</protein>
<name>A0A2H0TJF2_9BACT</name>
<feature type="modified residue" description="4-aspartylphosphate" evidence="1">
    <location>
        <position position="51"/>
    </location>
</feature>
<dbReference type="Proteomes" id="UP000228909">
    <property type="component" value="Unassembled WGS sequence"/>
</dbReference>